<dbReference type="Gene3D" id="1.10.260.40">
    <property type="entry name" value="lambda repressor-like DNA-binding domains"/>
    <property type="match status" value="1"/>
</dbReference>
<dbReference type="InterPro" id="IPR022452">
    <property type="entry name" value="MqsA"/>
</dbReference>
<gene>
    <name evidence="2" type="ORF">MBAV_004648</name>
</gene>
<evidence type="ECO:0000313" key="2">
    <source>
        <dbReference type="EMBL" id="KJU83159.1"/>
    </source>
</evidence>
<dbReference type="SUPFAM" id="SSF47413">
    <property type="entry name" value="lambda repressor-like DNA-binding domains"/>
    <property type="match status" value="1"/>
</dbReference>
<accession>A0A0F3GMF3</accession>
<proteinExistence type="predicted"/>
<sequence length="162" mass="19262">MLRFCPNCEAEVDTEITNVDEEIKVRRETFVIDSVFFKCLRCGIEFDDPNSDYDPLDAVYREYRRQHNMLQPEDIKNFRGKYGLTQDELSRLLRWSTDTLRNYENGALHNDAHDKLLRLIMQPHNLLHQMEHTPELRCSSKMNRLIDALKTIENVNVDTVRF</sequence>
<dbReference type="PROSITE" id="PS50943">
    <property type="entry name" value="HTH_CROC1"/>
    <property type="match status" value="1"/>
</dbReference>
<name>A0A0F3GMF3_9BACT</name>
<reference evidence="2 3" key="1">
    <citation type="submission" date="2015-02" db="EMBL/GenBank/DDBJ databases">
        <title>Single-cell genomics of uncultivated deep-branching MTB reveals a conserved set of magnetosome genes.</title>
        <authorList>
            <person name="Kolinko S."/>
            <person name="Richter M."/>
            <person name="Glockner F.O."/>
            <person name="Brachmann A."/>
            <person name="Schuler D."/>
        </authorList>
    </citation>
    <scope>NUCLEOTIDE SEQUENCE [LARGE SCALE GENOMIC DNA]</scope>
    <source>
        <strain evidence="2">TM-1</strain>
    </source>
</reference>
<dbReference type="Proteomes" id="UP000033423">
    <property type="component" value="Unassembled WGS sequence"/>
</dbReference>
<protein>
    <submittedName>
        <fullName evidence="2">XRE family transcriptional regulator</fullName>
    </submittedName>
</protein>
<dbReference type="Pfam" id="PF15731">
    <property type="entry name" value="MqsA_antitoxin"/>
    <property type="match status" value="1"/>
</dbReference>
<comment type="caution">
    <text evidence="2">The sequence shown here is derived from an EMBL/GenBank/DDBJ whole genome shotgun (WGS) entry which is preliminary data.</text>
</comment>
<dbReference type="NCBIfam" id="TIGR03830">
    <property type="entry name" value="CxxCG_CxxCG_HTH"/>
    <property type="match status" value="1"/>
</dbReference>
<feature type="domain" description="HTH cro/C1-type" evidence="1">
    <location>
        <begin position="75"/>
        <end position="106"/>
    </location>
</feature>
<organism evidence="2 3">
    <name type="scientific">Candidatus Magnetobacterium bavaricum</name>
    <dbReference type="NCBI Taxonomy" id="29290"/>
    <lineage>
        <taxon>Bacteria</taxon>
        <taxon>Pseudomonadati</taxon>
        <taxon>Nitrospirota</taxon>
        <taxon>Thermodesulfovibrionia</taxon>
        <taxon>Thermodesulfovibrionales</taxon>
        <taxon>Candidatus Magnetobacteriaceae</taxon>
        <taxon>Candidatus Magnetobacterium</taxon>
    </lineage>
</organism>
<evidence type="ECO:0000259" key="1">
    <source>
        <dbReference type="PROSITE" id="PS50943"/>
    </source>
</evidence>
<dbReference type="CDD" id="cd00093">
    <property type="entry name" value="HTH_XRE"/>
    <property type="match status" value="1"/>
</dbReference>
<dbReference type="EMBL" id="LACI01002009">
    <property type="protein sequence ID" value="KJU83159.1"/>
    <property type="molecule type" value="Genomic_DNA"/>
</dbReference>
<dbReference type="GO" id="GO:0003677">
    <property type="term" value="F:DNA binding"/>
    <property type="evidence" value="ECO:0007669"/>
    <property type="project" value="InterPro"/>
</dbReference>
<dbReference type="InterPro" id="IPR001387">
    <property type="entry name" value="Cro/C1-type_HTH"/>
</dbReference>
<dbReference type="InterPro" id="IPR010982">
    <property type="entry name" value="Lambda_DNA-bd_dom_sf"/>
</dbReference>
<dbReference type="AlphaFoldDB" id="A0A0F3GMF3"/>
<dbReference type="InterPro" id="IPR032758">
    <property type="entry name" value="MqsA/HigA-2"/>
</dbReference>
<evidence type="ECO:0000313" key="3">
    <source>
        <dbReference type="Proteomes" id="UP000033423"/>
    </source>
</evidence>
<keyword evidence="3" id="KW-1185">Reference proteome</keyword>